<keyword evidence="2" id="KW-1185">Reference proteome</keyword>
<accession>A0A109UKT7</accession>
<dbReference type="InterPro" id="IPR038561">
    <property type="entry name" value="SoxD_sf"/>
</dbReference>
<dbReference type="KEGG" id="hco:LOKO_00386"/>
<organism evidence="1 2">
    <name type="scientific">Halomonas chromatireducens</name>
    <dbReference type="NCBI Taxonomy" id="507626"/>
    <lineage>
        <taxon>Bacteria</taxon>
        <taxon>Pseudomonadati</taxon>
        <taxon>Pseudomonadota</taxon>
        <taxon>Gammaproteobacteria</taxon>
        <taxon>Oceanospirillales</taxon>
        <taxon>Halomonadaceae</taxon>
        <taxon>Halomonas</taxon>
    </lineage>
</organism>
<reference evidence="1 2" key="1">
    <citation type="journal article" date="2016" name="Genome Announc.">
        <title>Draft Genome Sequence of 'Halomonas chromatireducens' Strain AGD 8-3, a Haloalkaliphilic Chromate- and Selenite-Reducing Gammaproteobacterium.</title>
        <authorList>
            <person name="Sharko F.S."/>
            <person name="Shapovalova A.A."/>
            <person name="Tsygankova S.V."/>
            <person name="Komova A.V."/>
            <person name="Boulygina E.S."/>
            <person name="Teslyuk A.B."/>
            <person name="Gotovtsev P.M."/>
            <person name="Namsaraev Z.B."/>
            <person name="Khijniak T.V."/>
            <person name="Nedoluzhko A.V."/>
            <person name="Vasilov R.G."/>
        </authorList>
    </citation>
    <scope>NUCLEOTIDE SEQUENCE [LARGE SCALE GENOMIC DNA]</scope>
    <source>
        <strain evidence="1 2">AGD 8-3</strain>
    </source>
</reference>
<dbReference type="STRING" id="507626.LOKO_00386"/>
<protein>
    <submittedName>
        <fullName evidence="1">Sarcosine oxidase, delta subunit family</fullName>
    </submittedName>
</protein>
<reference evidence="1 2" key="2">
    <citation type="submission" date="2016-02" db="EMBL/GenBank/DDBJ databases">
        <authorList>
            <person name="Wen L."/>
            <person name="He K."/>
            <person name="Yang H."/>
        </authorList>
    </citation>
    <scope>NUCLEOTIDE SEQUENCE [LARGE SCALE GENOMIC DNA]</scope>
    <source>
        <strain evidence="1 2">AGD 8-3</strain>
    </source>
</reference>
<dbReference type="PATRIC" id="fig|507626.3.peg.383"/>
<evidence type="ECO:0000313" key="2">
    <source>
        <dbReference type="Proteomes" id="UP000063387"/>
    </source>
</evidence>
<dbReference type="GO" id="GO:0008115">
    <property type="term" value="F:sarcosine oxidase activity"/>
    <property type="evidence" value="ECO:0007669"/>
    <property type="project" value="InterPro"/>
</dbReference>
<evidence type="ECO:0000313" key="1">
    <source>
        <dbReference type="EMBL" id="AMC99482.1"/>
    </source>
</evidence>
<dbReference type="NCBIfam" id="TIGR01374">
    <property type="entry name" value="soxD"/>
    <property type="match status" value="1"/>
</dbReference>
<sequence length="155" mass="17746">MFHIYCPYCEELREEEEFHPKGQAHIPRPADPDTCSDEVWGDYLFFRDNPRGIHHELWVHAVGCRKFFNITRNTVSYEILETYKMGEQPTITAESLASREMQGNVQVADGGLQTVGASNAARRKRSSASWYEPRRMTATGPDIRARFVSVLHTLG</sequence>
<name>A0A109UKT7_9GAMM</name>
<dbReference type="GO" id="GO:0046653">
    <property type="term" value="P:tetrahydrofolate metabolic process"/>
    <property type="evidence" value="ECO:0007669"/>
    <property type="project" value="InterPro"/>
</dbReference>
<gene>
    <name evidence="1" type="ORF">LOKO_00386</name>
</gene>
<dbReference type="Pfam" id="PF04267">
    <property type="entry name" value="SoxD"/>
    <property type="match status" value="1"/>
</dbReference>
<dbReference type="OrthoDB" id="7159274at2"/>
<proteinExistence type="predicted"/>
<dbReference type="Gene3D" id="3.30.2270.10">
    <property type="entry name" value="Folate-binding superfamily"/>
    <property type="match status" value="1"/>
</dbReference>
<dbReference type="Proteomes" id="UP000063387">
    <property type="component" value="Chromosome"/>
</dbReference>
<dbReference type="InterPro" id="IPR006279">
    <property type="entry name" value="SoxD"/>
</dbReference>
<dbReference type="EMBL" id="CP014226">
    <property type="protein sequence ID" value="AMC99482.1"/>
    <property type="molecule type" value="Genomic_DNA"/>
</dbReference>
<dbReference type="AlphaFoldDB" id="A0A109UKT7"/>